<reference evidence="5 6" key="1">
    <citation type="submission" date="2018-08" db="EMBL/GenBank/DDBJ databases">
        <title>A genome reference for cultivated species of the human gut microbiota.</title>
        <authorList>
            <person name="Zou Y."/>
            <person name="Xue W."/>
            <person name="Luo G."/>
        </authorList>
    </citation>
    <scope>NUCLEOTIDE SEQUENCE [LARGE SCALE GENOMIC DNA]</scope>
    <source>
        <strain evidence="4 5">AF12-11</strain>
        <strain evidence="3 6">AF19-4AC</strain>
        <strain evidence="2 7">AF25-11</strain>
    </source>
</reference>
<evidence type="ECO:0000313" key="5">
    <source>
        <dbReference type="Proteomes" id="UP000266376"/>
    </source>
</evidence>
<evidence type="ECO:0000313" key="7">
    <source>
        <dbReference type="Proteomes" id="UP000283652"/>
    </source>
</evidence>
<dbReference type="PANTHER" id="PTHR37954">
    <property type="entry name" value="BLL4979 PROTEIN"/>
    <property type="match status" value="1"/>
</dbReference>
<protein>
    <submittedName>
        <fullName evidence="1">DUF169 domain-containing protein</fullName>
    </submittedName>
</protein>
<dbReference type="PANTHER" id="PTHR37954:SF3">
    <property type="entry name" value="DUF169 DOMAIN-CONTAINING PROTEIN"/>
    <property type="match status" value="1"/>
</dbReference>
<comment type="caution">
    <text evidence="4">The sequence shown here is derived from an EMBL/GenBank/DDBJ whole genome shotgun (WGS) entry which is preliminary data.</text>
</comment>
<evidence type="ECO:0000313" key="4">
    <source>
        <dbReference type="EMBL" id="RGW51080.1"/>
    </source>
</evidence>
<name>A0A395XNL6_9FIRM</name>
<dbReference type="EMBL" id="JABAFX010000011">
    <property type="protein sequence ID" value="NME57042.1"/>
    <property type="molecule type" value="Genomic_DNA"/>
</dbReference>
<reference evidence="1 8" key="2">
    <citation type="submission" date="2020-04" db="EMBL/GenBank/DDBJ databases">
        <authorList>
            <person name="Hitch T.C.A."/>
            <person name="Wylensek D."/>
            <person name="Clavel T."/>
        </authorList>
    </citation>
    <scope>NUCLEOTIDE SEQUENCE [LARGE SCALE GENOMIC DNA]</scope>
    <source>
        <strain evidence="1 8">BSM-383-APC-5F</strain>
    </source>
</reference>
<dbReference type="EMBL" id="QRWH01000006">
    <property type="protein sequence ID" value="RGT09083.1"/>
    <property type="molecule type" value="Genomic_DNA"/>
</dbReference>
<dbReference type="RefSeq" id="WP_118145439.1">
    <property type="nucleotide sequence ID" value="NZ_JABAFX010000011.1"/>
</dbReference>
<organism evidence="4 5">
    <name type="scientific">Dorea formicigenerans</name>
    <dbReference type="NCBI Taxonomy" id="39486"/>
    <lineage>
        <taxon>Bacteria</taxon>
        <taxon>Bacillati</taxon>
        <taxon>Bacillota</taxon>
        <taxon>Clostridia</taxon>
        <taxon>Lachnospirales</taxon>
        <taxon>Lachnospiraceae</taxon>
        <taxon>Dorea</taxon>
    </lineage>
</organism>
<dbReference type="AlphaFoldDB" id="A0A395XNL6"/>
<evidence type="ECO:0000313" key="1">
    <source>
        <dbReference type="EMBL" id="NME57042.1"/>
    </source>
</evidence>
<sequence>MKNRDVNRMTKALGLRRKIIGVRFLYFKHEYDKLSVEEYGRKTSYCMMVKHAMEDNCFKAKLENFGCRCALEALGLDEEMECVESGQRYYSLNLYESRAVAKDVTKDISRIKQKIYGVQLGPLEQLEDADVAIFMVNAYQLMRVVQGYTYKWGIPKNLYMAGNQGVCADLTAGPFEKNDMNFSVLCAGTRKMCAWEDDEMGVGLPIQQFEPLTEGIIQTMNYIDYPTQKDQISERLDDPMELGVAVDKNVHYGKLGKPYVRPSVYEQLKNGELE</sequence>
<evidence type="ECO:0000313" key="2">
    <source>
        <dbReference type="EMBL" id="RGR58647.1"/>
    </source>
</evidence>
<dbReference type="Proteomes" id="UP000266376">
    <property type="component" value="Unassembled WGS sequence"/>
</dbReference>
<proteinExistence type="predicted"/>
<evidence type="ECO:0000313" key="3">
    <source>
        <dbReference type="EMBL" id="RGT09083.1"/>
    </source>
</evidence>
<evidence type="ECO:0000313" key="8">
    <source>
        <dbReference type="Proteomes" id="UP000580130"/>
    </source>
</evidence>
<gene>
    <name evidence="4" type="ORF">DWV67_12585</name>
    <name evidence="3" type="ORF">DWX53_08705</name>
    <name evidence="2" type="ORF">DWY33_08815</name>
    <name evidence="1" type="ORF">HF855_06295</name>
</gene>
<dbReference type="EMBL" id="QSAJ01000035">
    <property type="protein sequence ID" value="RGW51080.1"/>
    <property type="molecule type" value="Genomic_DNA"/>
</dbReference>
<evidence type="ECO:0000313" key="6">
    <source>
        <dbReference type="Proteomes" id="UP000283630"/>
    </source>
</evidence>
<dbReference type="InterPro" id="IPR003748">
    <property type="entry name" value="DUF169"/>
</dbReference>
<dbReference type="Proteomes" id="UP000580130">
    <property type="component" value="Unassembled WGS sequence"/>
</dbReference>
<accession>A0A395XNL6</accession>
<dbReference type="Proteomes" id="UP000283652">
    <property type="component" value="Unassembled WGS sequence"/>
</dbReference>
<dbReference type="EMBL" id="QRUK01000014">
    <property type="protein sequence ID" value="RGR58647.1"/>
    <property type="molecule type" value="Genomic_DNA"/>
</dbReference>
<dbReference type="Proteomes" id="UP000283630">
    <property type="component" value="Unassembled WGS sequence"/>
</dbReference>
<dbReference type="Pfam" id="PF02596">
    <property type="entry name" value="DUF169"/>
    <property type="match status" value="1"/>
</dbReference>